<evidence type="ECO:0000256" key="1">
    <source>
        <dbReference type="SAM" id="Phobius"/>
    </source>
</evidence>
<dbReference type="InterPro" id="IPR019886">
    <property type="entry name" value="Na_symporter_ssu"/>
</dbReference>
<evidence type="ECO:0000259" key="2">
    <source>
        <dbReference type="Pfam" id="PF13937"/>
    </source>
</evidence>
<name>A0A366MVX3_9BACT</name>
<dbReference type="NCBIfam" id="TIGR03647">
    <property type="entry name" value="Na_symport_sm"/>
    <property type="match status" value="1"/>
</dbReference>
<feature type="transmembrane region" description="Helical" evidence="1">
    <location>
        <begin position="52"/>
        <end position="70"/>
    </location>
</feature>
<dbReference type="AlphaFoldDB" id="A0A366MVX3"/>
<sequence>MCNQELEKSFFKDNIILILNLVIPFFIFSIIFGIIFIDFFNQIEILGTKLGYFISGQLTIYFSIFTLYIYNKKISQIEKKYEILK</sequence>
<keyword evidence="1" id="KW-0472">Membrane</keyword>
<proteinExistence type="predicted"/>
<comment type="caution">
    <text evidence="3">The sequence shown here is derived from an EMBL/GenBank/DDBJ whole genome shotgun (WGS) entry which is preliminary data.</text>
</comment>
<gene>
    <name evidence="3" type="ORF">CRU91_04205</name>
</gene>
<dbReference type="Proteomes" id="UP000252669">
    <property type="component" value="Unassembled WGS sequence"/>
</dbReference>
<feature type="transmembrane region" description="Helical" evidence="1">
    <location>
        <begin position="15"/>
        <end position="40"/>
    </location>
</feature>
<evidence type="ECO:0000313" key="4">
    <source>
        <dbReference type="Proteomes" id="UP000252669"/>
    </source>
</evidence>
<keyword evidence="1" id="KW-1133">Transmembrane helix</keyword>
<protein>
    <recommendedName>
        <fullName evidence="2">Sodium symporter small subunit domain-containing protein</fullName>
    </recommendedName>
</protein>
<dbReference type="EMBL" id="PDKB01000005">
    <property type="protein sequence ID" value="RBQ29542.1"/>
    <property type="molecule type" value="Genomic_DNA"/>
</dbReference>
<feature type="domain" description="Sodium symporter small subunit" evidence="2">
    <location>
        <begin position="8"/>
        <end position="83"/>
    </location>
</feature>
<reference evidence="3 4" key="1">
    <citation type="submission" date="2017-10" db="EMBL/GenBank/DDBJ databases">
        <title>Genomics of the genus Arcobacter.</title>
        <authorList>
            <person name="Perez-Cataluna A."/>
            <person name="Figueras M.J."/>
        </authorList>
    </citation>
    <scope>NUCLEOTIDE SEQUENCE [LARGE SCALE GENOMIC DNA]</scope>
    <source>
        <strain evidence="3 4">CECT 9230</strain>
    </source>
</reference>
<organism evidence="3 4">
    <name type="scientific">Aliarcobacter vitoriensis</name>
    <dbReference type="NCBI Taxonomy" id="2011099"/>
    <lineage>
        <taxon>Bacteria</taxon>
        <taxon>Pseudomonadati</taxon>
        <taxon>Campylobacterota</taxon>
        <taxon>Epsilonproteobacteria</taxon>
        <taxon>Campylobacterales</taxon>
        <taxon>Arcobacteraceae</taxon>
        <taxon>Aliarcobacter</taxon>
    </lineage>
</organism>
<keyword evidence="4" id="KW-1185">Reference proteome</keyword>
<keyword evidence="1" id="KW-0812">Transmembrane</keyword>
<dbReference type="RefSeq" id="WP_113893714.1">
    <property type="nucleotide sequence ID" value="NZ_JANJGA010000001.1"/>
</dbReference>
<accession>A0A366MVX3</accession>
<dbReference type="OrthoDB" id="9797746at2"/>
<evidence type="ECO:0000313" key="3">
    <source>
        <dbReference type="EMBL" id="RBQ29542.1"/>
    </source>
</evidence>
<dbReference type="Pfam" id="PF13937">
    <property type="entry name" value="DUF4212"/>
    <property type="match status" value="1"/>
</dbReference>